<feature type="chain" id="PRO_5046304870" evidence="2">
    <location>
        <begin position="19"/>
        <end position="117"/>
    </location>
</feature>
<dbReference type="PANTHER" id="PTHR37842">
    <property type="match status" value="1"/>
</dbReference>
<evidence type="ECO:0000256" key="2">
    <source>
        <dbReference type="SAM" id="SignalP"/>
    </source>
</evidence>
<keyword evidence="4" id="KW-1185">Reference proteome</keyword>
<evidence type="ECO:0000313" key="4">
    <source>
        <dbReference type="Proteomes" id="UP000620874"/>
    </source>
</evidence>
<dbReference type="EMBL" id="JACSPP010000144">
    <property type="protein sequence ID" value="MBD8042167.1"/>
    <property type="molecule type" value="Genomic_DNA"/>
</dbReference>
<feature type="signal peptide" evidence="2">
    <location>
        <begin position="1"/>
        <end position="18"/>
    </location>
</feature>
<sequence>MKHLFVILFLFCGLSVFAQPKINDKPKSSVDFPLCAGGESCDIFVSPEDFEVVKKATSLFAEDIGRVTGTKGHVQVGNPGEGQNIVVIGTLNHNSFIDKLAGDNQIDVTGIQNGWEQ</sequence>
<accession>A0ABR8YDA8</accession>
<dbReference type="PANTHER" id="PTHR37842:SF2">
    <property type="entry name" value="GYLCOSYL HYDROLASE 115 C-TERMINAL DOMAIN-CONTAINING PROTEIN"/>
    <property type="match status" value="1"/>
</dbReference>
<name>A0ABR8YDA8_9BACT</name>
<keyword evidence="1" id="KW-0378">Hydrolase</keyword>
<dbReference type="Proteomes" id="UP000620874">
    <property type="component" value="Unassembled WGS sequence"/>
</dbReference>
<evidence type="ECO:0000256" key="1">
    <source>
        <dbReference type="ARBA" id="ARBA00022801"/>
    </source>
</evidence>
<comment type="caution">
    <text evidence="3">The sequence shown here is derived from an EMBL/GenBank/DDBJ whole genome shotgun (WGS) entry which is preliminary data.</text>
</comment>
<gene>
    <name evidence="3" type="ORF">H9625_17400</name>
</gene>
<protein>
    <submittedName>
        <fullName evidence="3">Uncharacterized protein</fullName>
    </submittedName>
</protein>
<keyword evidence="2" id="KW-0732">Signal</keyword>
<evidence type="ECO:0000313" key="3">
    <source>
        <dbReference type="EMBL" id="MBD8042167.1"/>
    </source>
</evidence>
<organism evidence="3 4">
    <name type="scientific">Phocaeicola intestinalis</name>
    <dbReference type="NCBI Taxonomy" id="2762212"/>
    <lineage>
        <taxon>Bacteria</taxon>
        <taxon>Pseudomonadati</taxon>
        <taxon>Bacteroidota</taxon>
        <taxon>Bacteroidia</taxon>
        <taxon>Bacteroidales</taxon>
        <taxon>Bacteroidaceae</taxon>
        <taxon>Phocaeicola</taxon>
    </lineage>
</organism>
<dbReference type="RefSeq" id="WP_191765591.1">
    <property type="nucleotide sequence ID" value="NZ_JACSPP010000144.1"/>
</dbReference>
<dbReference type="InterPro" id="IPR029018">
    <property type="entry name" value="Hex-like_dom2"/>
</dbReference>
<proteinExistence type="predicted"/>
<dbReference type="Gene3D" id="3.30.379.10">
    <property type="entry name" value="Chitobiase/beta-hexosaminidase domain 2-like"/>
    <property type="match status" value="1"/>
</dbReference>
<reference evidence="3 4" key="1">
    <citation type="submission" date="2020-08" db="EMBL/GenBank/DDBJ databases">
        <title>A Genomic Blueprint of the Chicken Gut Microbiome.</title>
        <authorList>
            <person name="Gilroy R."/>
            <person name="Ravi A."/>
            <person name="Getino M."/>
            <person name="Pursley I."/>
            <person name="Horton D.L."/>
            <person name="Alikhan N.-F."/>
            <person name="Baker D."/>
            <person name="Gharbi K."/>
            <person name="Hall N."/>
            <person name="Watson M."/>
            <person name="Adriaenssens E.M."/>
            <person name="Foster-Nyarko E."/>
            <person name="Jarju S."/>
            <person name="Secka A."/>
            <person name="Antonio M."/>
            <person name="Oren A."/>
            <person name="Chaudhuri R."/>
            <person name="La Ragione R.M."/>
            <person name="Hildebrand F."/>
            <person name="Pallen M.J."/>
        </authorList>
    </citation>
    <scope>NUCLEOTIDE SEQUENCE [LARGE SCALE GENOMIC DNA]</scope>
    <source>
        <strain evidence="3 4">Sa1CVN1</strain>
    </source>
</reference>